<dbReference type="InterPro" id="IPR055221">
    <property type="entry name" value="PSF3_N"/>
</dbReference>
<evidence type="ECO:0000259" key="7">
    <source>
        <dbReference type="Pfam" id="PF05916"/>
    </source>
</evidence>
<dbReference type="Pfam" id="PF22466">
    <property type="entry name" value="PSF3_N"/>
    <property type="match status" value="1"/>
</dbReference>
<dbReference type="AlphaFoldDB" id="A0A1E3K6S2"/>
<comment type="subunit">
    <text evidence="6">Component of the GINS complex.</text>
</comment>
<dbReference type="PANTHER" id="PTHR22768:SF0">
    <property type="entry name" value="DNA REPLICATION COMPLEX GINS PROTEIN PSF3"/>
    <property type="match status" value="1"/>
</dbReference>
<dbReference type="InterPro" id="IPR010492">
    <property type="entry name" value="GINS_Psf3"/>
</dbReference>
<evidence type="ECO:0000259" key="8">
    <source>
        <dbReference type="Pfam" id="PF22466"/>
    </source>
</evidence>
<sequence>MEEDYYSITAILADNHKLSCTFAQDVEGLGYLEGGSDPNIQEGAKVELPFWLAAYPMLISEFTTFIIPLPYSSRVKDALIASATSVKLSNLVGGNGWWYRLGKRLVDILEDALANDIRNMLLKAFAGRLPILQDLAAHHASADHTLPEISSTRGEIFRDGMEGDERELFAIGQDSGRLYKAWYDRKKGGR</sequence>
<protein>
    <recommendedName>
        <fullName evidence="3 6">DNA replication complex GINS protein PSF3</fullName>
    </recommendedName>
</protein>
<feature type="domain" description="GINS subunit" evidence="7">
    <location>
        <begin position="72"/>
        <end position="183"/>
    </location>
</feature>
<evidence type="ECO:0000256" key="3">
    <source>
        <dbReference type="ARBA" id="ARBA00015140"/>
    </source>
</evidence>
<reference evidence="9 10" key="1">
    <citation type="submission" date="2016-06" db="EMBL/GenBank/DDBJ databases">
        <title>Evolution of pathogenesis and genome organization in the Tremellales.</title>
        <authorList>
            <person name="Cuomo C."/>
            <person name="Litvintseva A."/>
            <person name="Heitman J."/>
            <person name="Chen Y."/>
            <person name="Sun S."/>
            <person name="Springer D."/>
            <person name="Dromer F."/>
            <person name="Young S."/>
            <person name="Zeng Q."/>
            <person name="Chapman S."/>
            <person name="Gujja S."/>
            <person name="Saif S."/>
            <person name="Birren B."/>
        </authorList>
    </citation>
    <scope>NUCLEOTIDE SEQUENCE [LARGE SCALE GENOMIC DNA]</scope>
    <source>
        <strain evidence="9 10">CBS 7118</strain>
    </source>
</reference>
<evidence type="ECO:0000256" key="4">
    <source>
        <dbReference type="ARBA" id="ARBA00022705"/>
    </source>
</evidence>
<proteinExistence type="inferred from homology"/>
<dbReference type="GO" id="GO:1902975">
    <property type="term" value="P:mitotic DNA replication initiation"/>
    <property type="evidence" value="ECO:0007669"/>
    <property type="project" value="TreeGrafter"/>
</dbReference>
<evidence type="ECO:0000256" key="6">
    <source>
        <dbReference type="RuleBase" id="RU367161"/>
    </source>
</evidence>
<dbReference type="Proteomes" id="UP000094819">
    <property type="component" value="Unassembled WGS sequence"/>
</dbReference>
<dbReference type="EMBL" id="AWGH01000001">
    <property type="protein sequence ID" value="ODO08695.1"/>
    <property type="molecule type" value="Genomic_DNA"/>
</dbReference>
<dbReference type="CDD" id="cd11713">
    <property type="entry name" value="GINS_A_psf3"/>
    <property type="match status" value="1"/>
</dbReference>
<dbReference type="PANTHER" id="PTHR22768">
    <property type="entry name" value="DNA REPLICATION COMPLEX GINS PROTEIN PSF3"/>
    <property type="match status" value="1"/>
</dbReference>
<keyword evidence="10" id="KW-1185">Reference proteome</keyword>
<dbReference type="GeneID" id="30189641"/>
<keyword evidence="5 6" id="KW-0539">Nucleus</keyword>
<keyword evidence="4 6" id="KW-0235">DNA replication</keyword>
<dbReference type="Gene3D" id="1.20.58.2050">
    <property type="match status" value="1"/>
</dbReference>
<accession>A0A1E3K6S2</accession>
<dbReference type="GO" id="GO:0000811">
    <property type="term" value="C:GINS complex"/>
    <property type="evidence" value="ECO:0007669"/>
    <property type="project" value="UniProtKB-UniRule"/>
</dbReference>
<evidence type="ECO:0000256" key="2">
    <source>
        <dbReference type="ARBA" id="ARBA00006343"/>
    </source>
</evidence>
<dbReference type="SUPFAM" id="SSF160059">
    <property type="entry name" value="PriA/YqbF domain"/>
    <property type="match status" value="1"/>
</dbReference>
<gene>
    <name evidence="9" type="ORF">L198_00428</name>
</gene>
<name>A0A1E3K6S2_9TREE</name>
<comment type="similarity">
    <text evidence="2 6">Belongs to the GINS3/PSF3 family.</text>
</comment>
<dbReference type="Pfam" id="PF05916">
    <property type="entry name" value="Sld5"/>
    <property type="match status" value="1"/>
</dbReference>
<dbReference type="SUPFAM" id="SSF158573">
    <property type="entry name" value="GINS helical bundle-like"/>
    <property type="match status" value="1"/>
</dbReference>
<feature type="domain" description="DNA replication complex GINS protein PSF3 N-terminal" evidence="8">
    <location>
        <begin position="6"/>
        <end position="54"/>
    </location>
</feature>
<comment type="function">
    <text evidence="6">The GINS complex plays an essential role in the initiation of DNA replication.</text>
</comment>
<organism evidence="9 10">
    <name type="scientific">Cryptococcus wingfieldii CBS 7118</name>
    <dbReference type="NCBI Taxonomy" id="1295528"/>
    <lineage>
        <taxon>Eukaryota</taxon>
        <taxon>Fungi</taxon>
        <taxon>Dikarya</taxon>
        <taxon>Basidiomycota</taxon>
        <taxon>Agaricomycotina</taxon>
        <taxon>Tremellomycetes</taxon>
        <taxon>Tremellales</taxon>
        <taxon>Cryptococcaceae</taxon>
        <taxon>Cryptococcus</taxon>
    </lineage>
</organism>
<evidence type="ECO:0000256" key="1">
    <source>
        <dbReference type="ARBA" id="ARBA00004123"/>
    </source>
</evidence>
<comment type="subcellular location">
    <subcellularLocation>
        <location evidence="1 6">Nucleus</location>
    </subcellularLocation>
</comment>
<comment type="caution">
    <text evidence="9">The sequence shown here is derived from an EMBL/GenBank/DDBJ whole genome shotgun (WGS) entry which is preliminary data.</text>
</comment>
<dbReference type="InterPro" id="IPR036224">
    <property type="entry name" value="GINS_bundle-like_dom_sf"/>
</dbReference>
<evidence type="ECO:0000313" key="10">
    <source>
        <dbReference type="Proteomes" id="UP000094819"/>
    </source>
</evidence>
<dbReference type="CDD" id="cd21693">
    <property type="entry name" value="GINS_B_Psf3"/>
    <property type="match status" value="1"/>
</dbReference>
<dbReference type="RefSeq" id="XP_019035550.1">
    <property type="nucleotide sequence ID" value="XM_019172608.1"/>
</dbReference>
<dbReference type="OrthoDB" id="10251744at2759"/>
<dbReference type="InterPro" id="IPR038437">
    <property type="entry name" value="GINS_Psf3_sf"/>
</dbReference>
<evidence type="ECO:0000313" key="9">
    <source>
        <dbReference type="EMBL" id="ODO08695.1"/>
    </source>
</evidence>
<dbReference type="InterPro" id="IPR021151">
    <property type="entry name" value="GINS_A"/>
</dbReference>
<evidence type="ECO:0000256" key="5">
    <source>
        <dbReference type="ARBA" id="ARBA00023242"/>
    </source>
</evidence>